<organism evidence="2 3">
    <name type="scientific">Sphingobium jiangsuense</name>
    <dbReference type="NCBI Taxonomy" id="870476"/>
    <lineage>
        <taxon>Bacteria</taxon>
        <taxon>Pseudomonadati</taxon>
        <taxon>Pseudomonadota</taxon>
        <taxon>Alphaproteobacteria</taxon>
        <taxon>Sphingomonadales</taxon>
        <taxon>Sphingomonadaceae</taxon>
        <taxon>Sphingobium</taxon>
    </lineage>
</organism>
<proteinExistence type="predicted"/>
<gene>
    <name evidence="2" type="ORF">GGR43_000341</name>
</gene>
<evidence type="ECO:0000256" key="1">
    <source>
        <dbReference type="SAM" id="MobiDB-lite"/>
    </source>
</evidence>
<accession>A0A7W6BGV6</accession>
<evidence type="ECO:0000313" key="2">
    <source>
        <dbReference type="EMBL" id="MBB3924647.1"/>
    </source>
</evidence>
<protein>
    <submittedName>
        <fullName evidence="2">Pilus assembly protein CpaD</fullName>
    </submittedName>
</protein>
<sequence>MIHDFSISASRPAPLPALRRALRLGLLAAVLPLAACGGESRYNTSVESVHQPVVSHATYVYDVRFDGGDGLSPTEAARLSGWLDSLDVSYGDKVAIASDGALVPLAMQKDIADLLGHRGLMIGTDGSAAAGVPPAGAVRLILRRAIASVPGCPDWSTRQESDMVGGTSSNYGCGVNGNLAAMVANPDDLVRGESSNSALRTDTSNRAIETYRKQTPTGAGGLKTLSAGGN</sequence>
<evidence type="ECO:0000313" key="3">
    <source>
        <dbReference type="Proteomes" id="UP000571950"/>
    </source>
</evidence>
<keyword evidence="3" id="KW-1185">Reference proteome</keyword>
<dbReference type="Proteomes" id="UP000571950">
    <property type="component" value="Unassembled WGS sequence"/>
</dbReference>
<name>A0A7W6BGV6_9SPHN</name>
<dbReference type="Pfam" id="PF09476">
    <property type="entry name" value="Pilus_CpaD"/>
    <property type="match status" value="1"/>
</dbReference>
<dbReference type="EMBL" id="JACIDT010000001">
    <property type="protein sequence ID" value="MBB3924647.1"/>
    <property type="molecule type" value="Genomic_DNA"/>
</dbReference>
<dbReference type="InterPro" id="IPR019027">
    <property type="entry name" value="Pilus_biogenesis_CpaD-related"/>
</dbReference>
<comment type="caution">
    <text evidence="2">The sequence shown here is derived from an EMBL/GenBank/DDBJ whole genome shotgun (WGS) entry which is preliminary data.</text>
</comment>
<reference evidence="2 3" key="1">
    <citation type="submission" date="2020-08" db="EMBL/GenBank/DDBJ databases">
        <title>Genomic Encyclopedia of Type Strains, Phase IV (KMG-IV): sequencing the most valuable type-strain genomes for metagenomic binning, comparative biology and taxonomic classification.</title>
        <authorList>
            <person name="Goeker M."/>
        </authorList>
    </citation>
    <scope>NUCLEOTIDE SEQUENCE [LARGE SCALE GENOMIC DNA]</scope>
    <source>
        <strain evidence="2 3">DSM 26189</strain>
    </source>
</reference>
<dbReference type="AlphaFoldDB" id="A0A7W6BGV6"/>
<feature type="region of interest" description="Disordered" evidence="1">
    <location>
        <begin position="210"/>
        <end position="230"/>
    </location>
</feature>
<dbReference type="RefSeq" id="WP_188070202.1">
    <property type="nucleotide sequence ID" value="NZ_BSPS01000055.1"/>
</dbReference>